<feature type="non-terminal residue" evidence="2">
    <location>
        <position position="102"/>
    </location>
</feature>
<name>A0A061RC91_9CHLO</name>
<keyword evidence="2" id="KW-0282">Flagellum</keyword>
<feature type="region of interest" description="Disordered" evidence="1">
    <location>
        <begin position="78"/>
        <end position="102"/>
    </location>
</feature>
<evidence type="ECO:0000256" key="1">
    <source>
        <dbReference type="SAM" id="MobiDB-lite"/>
    </source>
</evidence>
<dbReference type="AlphaFoldDB" id="A0A061RC91"/>
<sequence>MNPGRPFDSLYDSTYTVSGPRDHYREQNRNAGIVLERLPEYNNMFSKLPHFPSDTFRIKGNDRIPPFVDREYCEHSPSRPQLRAVSTKAVVSGTNRPKYFRR</sequence>
<protein>
    <submittedName>
        <fullName evidence="2">Flagellar associated protein</fullName>
    </submittedName>
</protein>
<organism evidence="2">
    <name type="scientific">Tetraselmis sp. GSL018</name>
    <dbReference type="NCBI Taxonomy" id="582737"/>
    <lineage>
        <taxon>Eukaryota</taxon>
        <taxon>Viridiplantae</taxon>
        <taxon>Chlorophyta</taxon>
        <taxon>core chlorophytes</taxon>
        <taxon>Chlorodendrophyceae</taxon>
        <taxon>Chlorodendrales</taxon>
        <taxon>Chlorodendraceae</taxon>
        <taxon>Tetraselmis</taxon>
    </lineage>
</organism>
<keyword evidence="2" id="KW-0966">Cell projection</keyword>
<dbReference type="EMBL" id="GBEZ01015604">
    <property type="protein sequence ID" value="JAC70572.1"/>
    <property type="molecule type" value="Transcribed_RNA"/>
</dbReference>
<proteinExistence type="predicted"/>
<dbReference type="PANTHER" id="PTHR22455:SF10">
    <property type="entry name" value="CILIA- AND FLAGELLA-ASSOCIATED PROTEIN 91"/>
    <property type="match status" value="1"/>
</dbReference>
<reference evidence="2" key="1">
    <citation type="submission" date="2014-05" db="EMBL/GenBank/DDBJ databases">
        <title>The transcriptome of the halophilic microalga Tetraselmis sp. GSL018 isolated from the Great Salt Lake, Utah.</title>
        <authorList>
            <person name="Jinkerson R.E."/>
            <person name="D'Adamo S."/>
            <person name="Posewitz M.C."/>
        </authorList>
    </citation>
    <scope>NUCLEOTIDE SEQUENCE</scope>
    <source>
        <strain evidence="2">GSL018</strain>
    </source>
</reference>
<gene>
    <name evidence="2" type="ORF">TSPGSL018_3829</name>
</gene>
<accession>A0A061RC91</accession>
<dbReference type="PANTHER" id="PTHR22455">
    <property type="entry name" value="CILIA- AND FLAGELLA-ASSOCIATED PROTEIN 91"/>
    <property type="match status" value="1"/>
</dbReference>
<keyword evidence="2" id="KW-0969">Cilium</keyword>
<dbReference type="InterPro" id="IPR026720">
    <property type="entry name" value="CFAP91"/>
</dbReference>
<evidence type="ECO:0000313" key="2">
    <source>
        <dbReference type="EMBL" id="JAC70572.1"/>
    </source>
</evidence>